<dbReference type="InterPro" id="IPR004045">
    <property type="entry name" value="Glutathione_S-Trfase_N"/>
</dbReference>
<gene>
    <name evidence="2" type="ORF">SAMN04488138_106175</name>
</gene>
<dbReference type="SUPFAM" id="SSF47616">
    <property type="entry name" value="GST C-terminal domain-like"/>
    <property type="match status" value="1"/>
</dbReference>
<proteinExistence type="predicted"/>
<dbReference type="SUPFAM" id="SSF52833">
    <property type="entry name" value="Thioredoxin-like"/>
    <property type="match status" value="1"/>
</dbReference>
<dbReference type="EMBL" id="FORY01000006">
    <property type="protein sequence ID" value="SFJ56988.1"/>
    <property type="molecule type" value="Genomic_DNA"/>
</dbReference>
<accession>A0A1I3SE24</accession>
<dbReference type="STRING" id="576117.SAMN04488138_106175"/>
<feature type="domain" description="GST N-terminal" evidence="1">
    <location>
        <begin position="3"/>
        <end position="84"/>
    </location>
</feature>
<dbReference type="Gene3D" id="3.40.30.10">
    <property type="entry name" value="Glutaredoxin"/>
    <property type="match status" value="1"/>
</dbReference>
<keyword evidence="3" id="KW-1185">Reference proteome</keyword>
<dbReference type="OrthoDB" id="9799538at2"/>
<dbReference type="RefSeq" id="WP_066606854.1">
    <property type="nucleotide sequence ID" value="NZ_FORY01000006.1"/>
</dbReference>
<dbReference type="PANTHER" id="PTHR42673">
    <property type="entry name" value="MALEYLACETOACETATE ISOMERASE"/>
    <property type="match status" value="1"/>
</dbReference>
<evidence type="ECO:0000313" key="2">
    <source>
        <dbReference type="EMBL" id="SFJ56988.1"/>
    </source>
</evidence>
<dbReference type="InterPro" id="IPR036282">
    <property type="entry name" value="Glutathione-S-Trfase_C_sf"/>
</dbReference>
<reference evidence="2 3" key="1">
    <citation type="submission" date="2016-10" db="EMBL/GenBank/DDBJ databases">
        <authorList>
            <person name="de Groot N.N."/>
        </authorList>
    </citation>
    <scope>NUCLEOTIDE SEQUENCE [LARGE SCALE GENOMIC DNA]</scope>
    <source>
        <strain evidence="2 3">CGMCC 1.8891</strain>
    </source>
</reference>
<organism evidence="2 3">
    <name type="scientific">Celeribacter halophilus</name>
    <dbReference type="NCBI Taxonomy" id="576117"/>
    <lineage>
        <taxon>Bacteria</taxon>
        <taxon>Pseudomonadati</taxon>
        <taxon>Pseudomonadota</taxon>
        <taxon>Alphaproteobacteria</taxon>
        <taxon>Rhodobacterales</taxon>
        <taxon>Roseobacteraceae</taxon>
        <taxon>Celeribacter</taxon>
    </lineage>
</organism>
<evidence type="ECO:0000259" key="1">
    <source>
        <dbReference type="PROSITE" id="PS50404"/>
    </source>
</evidence>
<dbReference type="Gene3D" id="1.20.1050.10">
    <property type="match status" value="1"/>
</dbReference>
<dbReference type="GO" id="GO:0016034">
    <property type="term" value="F:maleylacetoacetate isomerase activity"/>
    <property type="evidence" value="ECO:0007669"/>
    <property type="project" value="TreeGrafter"/>
</dbReference>
<dbReference type="CDD" id="cd03194">
    <property type="entry name" value="GST_C_3"/>
    <property type="match status" value="1"/>
</dbReference>
<dbReference type="AlphaFoldDB" id="A0A1I3SE24"/>
<protein>
    <submittedName>
        <fullName evidence="2">Glutathione S-transferase</fullName>
    </submittedName>
</protein>
<dbReference type="GeneID" id="98665309"/>
<dbReference type="PANTHER" id="PTHR42673:SF4">
    <property type="entry name" value="MALEYLACETOACETATE ISOMERASE"/>
    <property type="match status" value="1"/>
</dbReference>
<dbReference type="GO" id="GO:0006749">
    <property type="term" value="P:glutathione metabolic process"/>
    <property type="evidence" value="ECO:0007669"/>
    <property type="project" value="TreeGrafter"/>
</dbReference>
<sequence>MSYHLFIGDKSFSSWSLRGWLLFEKFDIPYTEIMVGLYNGTMQDDLASLAPAQLVPTVRTAEGWIIGESIALAETLAERHPDAGLWPVDPQACIYARWLVAEMHSGFNALRAACPMQLLHQYRNFQVSDAVQADLDRLETLLAHAFERFSGDGPWLFGDYCAADAFYAPVAARIAGYNLPVSQRLNTYVSAHLSDPAFKRWRKDGLNVRYDPVPYALDLPITAWPEHV</sequence>
<evidence type="ECO:0000313" key="3">
    <source>
        <dbReference type="Proteomes" id="UP000183299"/>
    </source>
</evidence>
<dbReference type="Proteomes" id="UP000183299">
    <property type="component" value="Unassembled WGS sequence"/>
</dbReference>
<dbReference type="GO" id="GO:0006559">
    <property type="term" value="P:L-phenylalanine catabolic process"/>
    <property type="evidence" value="ECO:0007669"/>
    <property type="project" value="TreeGrafter"/>
</dbReference>
<dbReference type="InterPro" id="IPR036249">
    <property type="entry name" value="Thioredoxin-like_sf"/>
</dbReference>
<name>A0A1I3SE24_9RHOB</name>
<dbReference type="Pfam" id="PF13409">
    <property type="entry name" value="GST_N_2"/>
    <property type="match status" value="1"/>
</dbReference>
<keyword evidence="2" id="KW-0808">Transferase</keyword>
<dbReference type="PROSITE" id="PS50404">
    <property type="entry name" value="GST_NTER"/>
    <property type="match status" value="1"/>
</dbReference>
<dbReference type="GO" id="GO:0004364">
    <property type="term" value="F:glutathione transferase activity"/>
    <property type="evidence" value="ECO:0007669"/>
    <property type="project" value="TreeGrafter"/>
</dbReference>